<feature type="compositionally biased region" description="Basic and acidic residues" evidence="1">
    <location>
        <begin position="371"/>
        <end position="386"/>
    </location>
</feature>
<dbReference type="GO" id="GO:0005925">
    <property type="term" value="C:focal adhesion"/>
    <property type="evidence" value="ECO:0007669"/>
    <property type="project" value="TreeGrafter"/>
</dbReference>
<feature type="region of interest" description="Disordered" evidence="1">
    <location>
        <begin position="597"/>
        <end position="638"/>
    </location>
</feature>
<reference evidence="2" key="2">
    <citation type="submission" date="2025-08" db="UniProtKB">
        <authorList>
            <consortium name="Ensembl"/>
        </authorList>
    </citation>
    <scope>IDENTIFICATION</scope>
</reference>
<feature type="compositionally biased region" description="Low complexity" evidence="1">
    <location>
        <begin position="9"/>
        <end position="20"/>
    </location>
</feature>
<feature type="compositionally biased region" description="Low complexity" evidence="1">
    <location>
        <begin position="69"/>
        <end position="110"/>
    </location>
</feature>
<feature type="region of interest" description="Disordered" evidence="1">
    <location>
        <begin position="1"/>
        <end position="29"/>
    </location>
</feature>
<feature type="region of interest" description="Disordered" evidence="1">
    <location>
        <begin position="558"/>
        <end position="585"/>
    </location>
</feature>
<feature type="compositionally biased region" description="Basic and acidic residues" evidence="1">
    <location>
        <begin position="336"/>
        <end position="361"/>
    </location>
</feature>
<feature type="region of interest" description="Disordered" evidence="1">
    <location>
        <begin position="737"/>
        <end position="763"/>
    </location>
</feature>
<dbReference type="AlphaFoldDB" id="A0A4W5QKM9"/>
<dbReference type="GO" id="GO:0051015">
    <property type="term" value="F:actin filament binding"/>
    <property type="evidence" value="ECO:0007669"/>
    <property type="project" value="TreeGrafter"/>
</dbReference>
<sequence length="1042" mass="115638">MAENTVTNAKSDALSSDSSKQVQISDTPSSTTLISAVYGKNLPESAVISATKQHIVSNQTSKVVSFQHQTTSISSTKQQTVTATKQQVTSASAKQSHSAVSSSQVHISSSDAKKVENTKADVQNFKVYSQDTKTDVQKDVKNKGSHKSEEKKNKDHSASQVPEKVSDQPTETVKVTQETNVKAEKSPSEDKNKNDNSVSQAPKKVANQPIKVEKLTPETNVKSGKKKKAKGTEKQVEVKETKQPDETKTENISQVKDVKVEVKEVTKLKVSSEQTHAQTDVKEDSQKAPAIKDNQPATPTSARKKKKKKSKAKDAAATAESTKSVSESSTQSQEMQKAHQEEQIQVHKEVIITDSKVEKKVNQSVQQQRTVKVEKQVKASQKKKELTGSQQTQEKPKEEYRNVPVKVESGKMTNMSAQKEPAKPSTESTDDSQRREHVQKLISHITELEGTSGKIDSKSVKTLLNTIPEWLIGPEENLYLEGTAVEHNIQKLTEIVSYVKKIAKAKLMCLEGIHTNLEKHECEPTSEKIIVGGATQRIHQISIGSLKVESQKKVVESKATSHESKMQELSVKSMRSPSPLLRMRSPSPTFITIESTRRTDSPQRITPSPMHRPATPPTPPPRKLETPTSRINRATPSPTFSRAENLARLKDTTAKLSRGVTPPPATLPMQVTEKKSEIVESPASFHRQIKIEGQAEGTSEVSDTTIVTQEAQKADREFFEEAHKAKVNKTYVRKDPIDIPERLGPDMEELKPENQENEKEDLPKVDLSGLVNKFETPEDKVYVRKPITMRERLTQEEEMPTFDIKAIKNVFEMVEQSPSFKGEKNKQEELESNLSENTRDSSKQDNTQETQRGFGQISPLPSQKEVQIMSADPTGFSEKSVTEHFSSLDEFGNKTIGSLSSTTVSQHSKSITTHRAPFSYADVVKKKGVSEVTPSESPEEASTEELLRNFHKTWTESESVFKSLGYNVSEERTSHVVSHQTKTVVTGKDSCTLHPPFCPQNSLNLSGHGLYKVPQGCWPMLTPMLPTVVSSWLDVLCVVDHS</sequence>
<evidence type="ECO:0000313" key="3">
    <source>
        <dbReference type="Proteomes" id="UP000314982"/>
    </source>
</evidence>
<reference evidence="2" key="3">
    <citation type="submission" date="2025-09" db="UniProtKB">
        <authorList>
            <consortium name="Ensembl"/>
        </authorList>
    </citation>
    <scope>IDENTIFICATION</scope>
</reference>
<dbReference type="GeneTree" id="ENSGT00530000063779"/>
<feature type="compositionally biased region" description="Polar residues" evidence="1">
    <location>
        <begin position="629"/>
        <end position="638"/>
    </location>
</feature>
<dbReference type="GO" id="GO:0007015">
    <property type="term" value="P:actin filament organization"/>
    <property type="evidence" value="ECO:0007669"/>
    <property type="project" value="TreeGrafter"/>
</dbReference>
<dbReference type="Ensembl" id="ENSHHUT00000079210.1">
    <property type="protein sequence ID" value="ENSHHUP00000076712.1"/>
    <property type="gene ID" value="ENSHHUG00000044870.1"/>
</dbReference>
<organism evidence="2 3">
    <name type="scientific">Hucho hucho</name>
    <name type="common">huchen</name>
    <dbReference type="NCBI Taxonomy" id="62062"/>
    <lineage>
        <taxon>Eukaryota</taxon>
        <taxon>Metazoa</taxon>
        <taxon>Chordata</taxon>
        <taxon>Craniata</taxon>
        <taxon>Vertebrata</taxon>
        <taxon>Euteleostomi</taxon>
        <taxon>Actinopterygii</taxon>
        <taxon>Neopterygii</taxon>
        <taxon>Teleostei</taxon>
        <taxon>Protacanthopterygii</taxon>
        <taxon>Salmoniformes</taxon>
        <taxon>Salmonidae</taxon>
        <taxon>Salmoninae</taxon>
        <taxon>Hucho</taxon>
    </lineage>
</organism>
<feature type="compositionally biased region" description="Basic residues" evidence="1">
    <location>
        <begin position="302"/>
        <end position="311"/>
    </location>
</feature>
<feature type="region of interest" description="Disordered" evidence="1">
    <location>
        <begin position="818"/>
        <end position="863"/>
    </location>
</feature>
<feature type="compositionally biased region" description="Basic and acidic residues" evidence="1">
    <location>
        <begin position="230"/>
        <end position="249"/>
    </location>
</feature>
<dbReference type="GO" id="GO:0001725">
    <property type="term" value="C:stress fiber"/>
    <property type="evidence" value="ECO:0007669"/>
    <property type="project" value="TreeGrafter"/>
</dbReference>
<evidence type="ECO:0000256" key="1">
    <source>
        <dbReference type="SAM" id="MobiDB-lite"/>
    </source>
</evidence>
<reference evidence="3" key="1">
    <citation type="submission" date="2018-06" db="EMBL/GenBank/DDBJ databases">
        <title>Genome assembly of Danube salmon.</title>
        <authorList>
            <person name="Macqueen D.J."/>
            <person name="Gundappa M.K."/>
        </authorList>
    </citation>
    <scope>NUCLEOTIDE SEQUENCE [LARGE SCALE GENOMIC DNA]</scope>
</reference>
<proteinExistence type="predicted"/>
<feature type="compositionally biased region" description="Low complexity" evidence="1">
    <location>
        <begin position="315"/>
        <end position="335"/>
    </location>
</feature>
<feature type="region of interest" description="Disordered" evidence="1">
    <location>
        <begin position="68"/>
        <end position="435"/>
    </location>
</feature>
<feature type="compositionally biased region" description="Polar residues" evidence="1">
    <location>
        <begin position="167"/>
        <end position="180"/>
    </location>
</feature>
<dbReference type="InterPro" id="IPR030072">
    <property type="entry name" value="XIRP1/XIRP2"/>
</dbReference>
<accession>A0A4W5QKM9</accession>
<dbReference type="PANTHER" id="PTHR22591">
    <property type="entry name" value="XIN"/>
    <property type="match status" value="1"/>
</dbReference>
<dbReference type="PANTHER" id="PTHR22591:SF3">
    <property type="entry name" value="XIN ACTIN-BINDING REPEAT-CONTAINING 2B"/>
    <property type="match status" value="1"/>
</dbReference>
<feature type="compositionally biased region" description="Basic and acidic residues" evidence="1">
    <location>
        <begin position="132"/>
        <end position="157"/>
    </location>
</feature>
<feature type="compositionally biased region" description="Basic and acidic residues" evidence="1">
    <location>
        <begin position="256"/>
        <end position="267"/>
    </location>
</feature>
<dbReference type="Proteomes" id="UP000314982">
    <property type="component" value="Unassembled WGS sequence"/>
</dbReference>
<feature type="compositionally biased region" description="Low complexity" evidence="1">
    <location>
        <begin position="573"/>
        <end position="585"/>
    </location>
</feature>
<feature type="compositionally biased region" description="Polar residues" evidence="1">
    <location>
        <begin position="844"/>
        <end position="863"/>
    </location>
</feature>
<evidence type="ECO:0000313" key="2">
    <source>
        <dbReference type="Ensembl" id="ENSHHUP00000076712.1"/>
    </source>
</evidence>
<protein>
    <submittedName>
        <fullName evidence="2">Uncharacterized protein</fullName>
    </submittedName>
</protein>
<feature type="compositionally biased region" description="Basic and acidic residues" evidence="1">
    <location>
        <begin position="181"/>
        <end position="194"/>
    </location>
</feature>
<name>A0A4W5QKM9_9TELE</name>
<dbReference type="STRING" id="62062.ENSHHUP00000076712"/>
<keyword evidence="3" id="KW-1185">Reference proteome</keyword>